<dbReference type="InterPro" id="IPR034164">
    <property type="entry name" value="Pepsin-like_dom"/>
</dbReference>
<dbReference type="Gene3D" id="2.40.70.10">
    <property type="entry name" value="Acid Proteases"/>
    <property type="match status" value="2"/>
</dbReference>
<sequence>MFIKYSLAAAVVLAAASVVVAEEETVVGTELGTVFTVPIDVHDIPENRNQFAATKHYLRKRQAAPDIALTSVYGDVLYSVPMTLGTPPQKFNLAIDTGSYVTWVVSSSCIAGACANITNHFNPALSSTAQLMPNSFEAQYVSGDKVSGVYMTEQYGIGNLNFKGIAGLVNVNQASLPPTVDGIMGLWSTAPGDSPILKVLSSTNALAKNQIGVWLQANDPPAKGSPRRNAAGGEITFGGANAARYKEPITYVNCVGDAPWMVSVTAMSVGGRAIATGGAIATIDTGTSLMVIPELVADSIHSAIPGSFKSLQYGWFMPCDGTTPITITLGNFVTTIPYKSFAIQDSYATLNTGRIVCLSSAMYPMGATIPIKDWLLGGVFLKNMYSIYDFDPSVPGGRIGFAALAVGGNAGTGPVGTVQPGAGGSAGNGNGNNTGNGNNNNNNNNNKGNGGVVASDSSQLSPEWRVVLLLQALTVVAAGVVSLVL</sequence>
<feature type="domain" description="Peptidase A1" evidence="7">
    <location>
        <begin position="78"/>
        <end position="402"/>
    </location>
</feature>
<dbReference type="PRINTS" id="PR00792">
    <property type="entry name" value="PEPSIN"/>
</dbReference>
<organism evidence="8 9">
    <name type="scientific">Linnemannia gamsii</name>
    <dbReference type="NCBI Taxonomy" id="64522"/>
    <lineage>
        <taxon>Eukaryota</taxon>
        <taxon>Fungi</taxon>
        <taxon>Fungi incertae sedis</taxon>
        <taxon>Mucoromycota</taxon>
        <taxon>Mortierellomycotina</taxon>
        <taxon>Mortierellomycetes</taxon>
        <taxon>Mortierellales</taxon>
        <taxon>Mortierellaceae</taxon>
        <taxon>Linnemannia</taxon>
    </lineage>
</organism>
<proteinExistence type="inferred from homology"/>
<dbReference type="PROSITE" id="PS51767">
    <property type="entry name" value="PEPTIDASE_A1"/>
    <property type="match status" value="1"/>
</dbReference>
<dbReference type="InterPro" id="IPR021109">
    <property type="entry name" value="Peptidase_aspartic_dom_sf"/>
</dbReference>
<keyword evidence="4" id="KW-0378">Hydrolase</keyword>
<keyword evidence="6" id="KW-0732">Signal</keyword>
<feature type="region of interest" description="Disordered" evidence="5">
    <location>
        <begin position="416"/>
        <end position="456"/>
    </location>
</feature>
<dbReference type="PANTHER" id="PTHR47966">
    <property type="entry name" value="BETA-SITE APP-CLEAVING ENZYME, ISOFORM A-RELATED"/>
    <property type="match status" value="1"/>
</dbReference>
<accession>A0A9P6UWL3</accession>
<dbReference type="InterPro" id="IPR001461">
    <property type="entry name" value="Aspartic_peptidase_A1"/>
</dbReference>
<dbReference type="EMBL" id="JAAAIN010000026">
    <property type="protein sequence ID" value="KAG0322561.1"/>
    <property type="molecule type" value="Genomic_DNA"/>
</dbReference>
<dbReference type="CDD" id="cd05471">
    <property type="entry name" value="pepsin_like"/>
    <property type="match status" value="1"/>
</dbReference>
<dbReference type="InterPro" id="IPR001969">
    <property type="entry name" value="Aspartic_peptidase_AS"/>
</dbReference>
<protein>
    <recommendedName>
        <fullName evidence="7">Peptidase A1 domain-containing protein</fullName>
    </recommendedName>
</protein>
<reference evidence="8" key="1">
    <citation type="journal article" date="2020" name="Fungal Divers.">
        <title>Resolving the Mortierellaceae phylogeny through synthesis of multi-gene phylogenetics and phylogenomics.</title>
        <authorList>
            <person name="Vandepol N."/>
            <person name="Liber J."/>
            <person name="Desiro A."/>
            <person name="Na H."/>
            <person name="Kennedy M."/>
            <person name="Barry K."/>
            <person name="Grigoriev I.V."/>
            <person name="Miller A.N."/>
            <person name="O'Donnell K."/>
            <person name="Stajich J.E."/>
            <person name="Bonito G."/>
        </authorList>
    </citation>
    <scope>NUCLEOTIDE SEQUENCE</scope>
    <source>
        <strain evidence="8">NVP60</strain>
    </source>
</reference>
<evidence type="ECO:0000313" key="8">
    <source>
        <dbReference type="EMBL" id="KAG0322561.1"/>
    </source>
</evidence>
<dbReference type="GO" id="GO:0004190">
    <property type="term" value="F:aspartic-type endopeptidase activity"/>
    <property type="evidence" value="ECO:0007669"/>
    <property type="project" value="UniProtKB-KW"/>
</dbReference>
<feature type="chain" id="PRO_5040207573" description="Peptidase A1 domain-containing protein" evidence="6">
    <location>
        <begin position="22"/>
        <end position="485"/>
    </location>
</feature>
<evidence type="ECO:0000259" key="7">
    <source>
        <dbReference type="PROSITE" id="PS51767"/>
    </source>
</evidence>
<feature type="compositionally biased region" description="Gly residues" evidence="5">
    <location>
        <begin position="421"/>
        <end position="434"/>
    </location>
</feature>
<name>A0A9P6UWL3_9FUNG</name>
<dbReference type="Proteomes" id="UP000823405">
    <property type="component" value="Unassembled WGS sequence"/>
</dbReference>
<evidence type="ECO:0000256" key="1">
    <source>
        <dbReference type="ARBA" id="ARBA00007447"/>
    </source>
</evidence>
<evidence type="ECO:0000256" key="3">
    <source>
        <dbReference type="PIRSR" id="PIRSR601461-1"/>
    </source>
</evidence>
<keyword evidence="2 4" id="KW-0064">Aspartyl protease</keyword>
<evidence type="ECO:0000256" key="2">
    <source>
        <dbReference type="ARBA" id="ARBA00022750"/>
    </source>
</evidence>
<keyword evidence="4" id="KW-0645">Protease</keyword>
<feature type="signal peptide" evidence="6">
    <location>
        <begin position="1"/>
        <end position="21"/>
    </location>
</feature>
<evidence type="ECO:0000256" key="4">
    <source>
        <dbReference type="RuleBase" id="RU000454"/>
    </source>
</evidence>
<dbReference type="PANTHER" id="PTHR47966:SF6">
    <property type="entry name" value="PEPTIDASE A1 DOMAIN-CONTAINING PROTEIN"/>
    <property type="match status" value="1"/>
</dbReference>
<evidence type="ECO:0000256" key="6">
    <source>
        <dbReference type="SAM" id="SignalP"/>
    </source>
</evidence>
<feature type="compositionally biased region" description="Low complexity" evidence="5">
    <location>
        <begin position="435"/>
        <end position="447"/>
    </location>
</feature>
<dbReference type="Pfam" id="PF00026">
    <property type="entry name" value="Asp"/>
    <property type="match status" value="1"/>
</dbReference>
<dbReference type="OrthoDB" id="771136at2759"/>
<dbReference type="GO" id="GO:0006508">
    <property type="term" value="P:proteolysis"/>
    <property type="evidence" value="ECO:0007669"/>
    <property type="project" value="UniProtKB-KW"/>
</dbReference>
<gene>
    <name evidence="8" type="ORF">BGZ97_005805</name>
</gene>
<dbReference type="InterPro" id="IPR033121">
    <property type="entry name" value="PEPTIDASE_A1"/>
</dbReference>
<dbReference type="PROSITE" id="PS00141">
    <property type="entry name" value="ASP_PROTEASE"/>
    <property type="match status" value="1"/>
</dbReference>
<dbReference type="SUPFAM" id="SSF50630">
    <property type="entry name" value="Acid proteases"/>
    <property type="match status" value="1"/>
</dbReference>
<dbReference type="AlphaFoldDB" id="A0A9P6UWL3"/>
<feature type="active site" evidence="3">
    <location>
        <position position="284"/>
    </location>
</feature>
<comment type="caution">
    <text evidence="8">The sequence shown here is derived from an EMBL/GenBank/DDBJ whole genome shotgun (WGS) entry which is preliminary data.</text>
</comment>
<keyword evidence="9" id="KW-1185">Reference proteome</keyword>
<evidence type="ECO:0000256" key="5">
    <source>
        <dbReference type="SAM" id="MobiDB-lite"/>
    </source>
</evidence>
<comment type="similarity">
    <text evidence="1 4">Belongs to the peptidase A1 family.</text>
</comment>
<feature type="active site" evidence="3">
    <location>
        <position position="96"/>
    </location>
</feature>
<evidence type="ECO:0000313" key="9">
    <source>
        <dbReference type="Proteomes" id="UP000823405"/>
    </source>
</evidence>